<keyword evidence="2" id="KW-1185">Reference proteome</keyword>
<reference evidence="2" key="1">
    <citation type="submission" date="2017-01" db="EMBL/GenBank/DDBJ databases">
        <authorList>
            <person name="Varghese N."/>
            <person name="Submissions S."/>
        </authorList>
    </citation>
    <scope>NUCLEOTIDE SEQUENCE [LARGE SCALE GENOMIC DNA]</scope>
    <source>
        <strain evidence="2">DM9</strain>
    </source>
</reference>
<dbReference type="EMBL" id="FTNM01000008">
    <property type="protein sequence ID" value="SIR50003.1"/>
    <property type="molecule type" value="Genomic_DNA"/>
</dbReference>
<evidence type="ECO:0000313" key="1">
    <source>
        <dbReference type="EMBL" id="SIR50003.1"/>
    </source>
</evidence>
<sequence length="90" mass="10502">MLRLRLAHLIRQTRCGISRLRNLVVLRTKAALIEGRHLPEFELNQGELMSLLVDSMEIALILKDYLIGKKQHPNVQLLKSFAFVEQLYYL</sequence>
<accession>A0A1N7BFM3</accession>
<protein>
    <submittedName>
        <fullName evidence="1">Uncharacterized protein</fullName>
    </submittedName>
</protein>
<evidence type="ECO:0000313" key="2">
    <source>
        <dbReference type="Proteomes" id="UP000185924"/>
    </source>
</evidence>
<dbReference type="Proteomes" id="UP000185924">
    <property type="component" value="Unassembled WGS sequence"/>
</dbReference>
<name>A0A1N7BFM3_9BACT</name>
<organism evidence="1 2">
    <name type="scientific">Pontibacter lucknowensis</name>
    <dbReference type="NCBI Taxonomy" id="1077936"/>
    <lineage>
        <taxon>Bacteria</taxon>
        <taxon>Pseudomonadati</taxon>
        <taxon>Bacteroidota</taxon>
        <taxon>Cytophagia</taxon>
        <taxon>Cytophagales</taxon>
        <taxon>Hymenobacteraceae</taxon>
        <taxon>Pontibacter</taxon>
    </lineage>
</organism>
<dbReference type="STRING" id="1077936.SAMN05421545_3939"/>
<gene>
    <name evidence="1" type="ORF">SAMN05421545_3939</name>
</gene>
<proteinExistence type="predicted"/>
<dbReference type="AlphaFoldDB" id="A0A1N7BFM3"/>